<dbReference type="RefSeq" id="WP_094416545.1">
    <property type="nucleotide sequence ID" value="NZ_NOXV01000302.1"/>
</dbReference>
<feature type="transmembrane region" description="Helical" evidence="1">
    <location>
        <begin position="49"/>
        <end position="66"/>
    </location>
</feature>
<proteinExistence type="predicted"/>
<comment type="caution">
    <text evidence="2">The sequence shown here is derived from an EMBL/GenBank/DDBJ whole genome shotgun (WGS) entry which is preliminary data.</text>
</comment>
<feature type="transmembrane region" description="Helical" evidence="1">
    <location>
        <begin position="6"/>
        <end position="28"/>
    </location>
</feature>
<dbReference type="OrthoDB" id="6885393at2"/>
<organism evidence="2 3">
    <name type="scientific">Flavobacterium cyanobacteriorum</name>
    <dbReference type="NCBI Taxonomy" id="2022802"/>
    <lineage>
        <taxon>Bacteria</taxon>
        <taxon>Pseudomonadati</taxon>
        <taxon>Bacteroidota</taxon>
        <taxon>Flavobacteriia</taxon>
        <taxon>Flavobacteriales</taxon>
        <taxon>Flavobacteriaceae</taxon>
        <taxon>Flavobacterium</taxon>
    </lineage>
</organism>
<keyword evidence="3" id="KW-1185">Reference proteome</keyword>
<keyword evidence="1" id="KW-0472">Membrane</keyword>
<feature type="transmembrane region" description="Helical" evidence="1">
    <location>
        <begin position="78"/>
        <end position="95"/>
    </location>
</feature>
<dbReference type="Pfam" id="PF20460">
    <property type="entry name" value="DUF6713"/>
    <property type="match status" value="1"/>
</dbReference>
<evidence type="ECO:0000256" key="1">
    <source>
        <dbReference type="SAM" id="Phobius"/>
    </source>
</evidence>
<evidence type="ECO:0000313" key="2">
    <source>
        <dbReference type="EMBL" id="OYQ32988.1"/>
    </source>
</evidence>
<evidence type="ECO:0008006" key="4">
    <source>
        <dbReference type="Google" id="ProtNLM"/>
    </source>
</evidence>
<name>A0A255YUV2_9FLAO</name>
<evidence type="ECO:0000313" key="3">
    <source>
        <dbReference type="Proteomes" id="UP000216605"/>
    </source>
</evidence>
<reference evidence="2 3" key="1">
    <citation type="submission" date="2017-07" db="EMBL/GenBank/DDBJ databases">
        <title>Flavobacterium cyanobacteriorum sp. nov., isolated from cyanobacterial aggregates in a eutrophic lake.</title>
        <authorList>
            <person name="Cai H."/>
        </authorList>
    </citation>
    <scope>NUCLEOTIDE SEQUENCE [LARGE SCALE GENOMIC DNA]</scope>
    <source>
        <strain evidence="2 3">TH021</strain>
    </source>
</reference>
<gene>
    <name evidence="2" type="ORF">CHU92_13785</name>
</gene>
<feature type="transmembrane region" description="Helical" evidence="1">
    <location>
        <begin position="107"/>
        <end position="125"/>
    </location>
</feature>
<protein>
    <recommendedName>
        <fullName evidence="4">HXXEE domain-containing protein</fullName>
    </recommendedName>
</protein>
<sequence>MQHQYITVNTMGHIFFYIGLSLLSIHEMDAIRCREWRIFPGLSLLSDRLGYIIFLFAHIPIFWFIYWQLAYSPYLSRFIRGFSIFMIVHAGLHLLYLKHKNNEFKDWISWTIILGAGLCGLLGLVT</sequence>
<dbReference type="EMBL" id="NOXV01000302">
    <property type="protein sequence ID" value="OYQ32988.1"/>
    <property type="molecule type" value="Genomic_DNA"/>
</dbReference>
<dbReference type="Proteomes" id="UP000216605">
    <property type="component" value="Unassembled WGS sequence"/>
</dbReference>
<accession>A0A255YUV2</accession>
<dbReference type="InterPro" id="IPR046559">
    <property type="entry name" value="DUF6713"/>
</dbReference>
<keyword evidence="1" id="KW-1133">Transmembrane helix</keyword>
<dbReference type="AlphaFoldDB" id="A0A255YUV2"/>
<keyword evidence="1" id="KW-0812">Transmembrane</keyword>